<evidence type="ECO:0000313" key="2">
    <source>
        <dbReference type="EMBL" id="KKL94833.1"/>
    </source>
</evidence>
<gene>
    <name evidence="2" type="ORF">LCGC14_1860750</name>
</gene>
<organism evidence="2">
    <name type="scientific">marine sediment metagenome</name>
    <dbReference type="NCBI Taxonomy" id="412755"/>
    <lineage>
        <taxon>unclassified sequences</taxon>
        <taxon>metagenomes</taxon>
        <taxon>ecological metagenomes</taxon>
    </lineage>
</organism>
<dbReference type="InterPro" id="IPR011101">
    <property type="entry name" value="DUF5131"/>
</dbReference>
<accession>A0A0F9G816</accession>
<feature type="non-terminal residue" evidence="2">
    <location>
        <position position="1"/>
    </location>
</feature>
<dbReference type="EMBL" id="LAZR01018826">
    <property type="protein sequence ID" value="KKL94833.1"/>
    <property type="molecule type" value="Genomic_DNA"/>
</dbReference>
<dbReference type="Pfam" id="PF07505">
    <property type="entry name" value="DUF5131"/>
    <property type="match status" value="1"/>
</dbReference>
<evidence type="ECO:0008006" key="3">
    <source>
        <dbReference type="Google" id="ProtNLM"/>
    </source>
</evidence>
<dbReference type="AlphaFoldDB" id="A0A0F9G816"/>
<proteinExistence type="predicted"/>
<sequence length="95" mass="10401">ATEVTEDTEEGGATGTPKRRGASFSVTSVARPLLDWVILGGESGPQARPMDPAWARSVRDQCVEARVPFFFKQWGGVNKKAAGRKLDGEEWNQRP</sequence>
<comment type="caution">
    <text evidence="2">The sequence shown here is derived from an EMBL/GenBank/DDBJ whole genome shotgun (WGS) entry which is preliminary data.</text>
</comment>
<feature type="region of interest" description="Disordered" evidence="1">
    <location>
        <begin position="1"/>
        <end position="24"/>
    </location>
</feature>
<name>A0A0F9G816_9ZZZZ</name>
<evidence type="ECO:0000256" key="1">
    <source>
        <dbReference type="SAM" id="MobiDB-lite"/>
    </source>
</evidence>
<protein>
    <recommendedName>
        <fullName evidence="3">DUF5131 family protein</fullName>
    </recommendedName>
</protein>
<feature type="compositionally biased region" description="Acidic residues" evidence="1">
    <location>
        <begin position="1"/>
        <end position="10"/>
    </location>
</feature>
<reference evidence="2" key="1">
    <citation type="journal article" date="2015" name="Nature">
        <title>Complex archaea that bridge the gap between prokaryotes and eukaryotes.</title>
        <authorList>
            <person name="Spang A."/>
            <person name="Saw J.H."/>
            <person name="Jorgensen S.L."/>
            <person name="Zaremba-Niedzwiedzka K."/>
            <person name="Martijn J."/>
            <person name="Lind A.E."/>
            <person name="van Eijk R."/>
            <person name="Schleper C."/>
            <person name="Guy L."/>
            <person name="Ettema T.J."/>
        </authorList>
    </citation>
    <scope>NUCLEOTIDE SEQUENCE</scope>
</reference>